<organism evidence="1 2">
    <name type="scientific">Paenimyroides viscosum</name>
    <dbReference type="NCBI Taxonomy" id="2488729"/>
    <lineage>
        <taxon>Bacteria</taxon>
        <taxon>Pseudomonadati</taxon>
        <taxon>Bacteroidota</taxon>
        <taxon>Flavobacteriia</taxon>
        <taxon>Flavobacteriales</taxon>
        <taxon>Flavobacteriaceae</taxon>
        <taxon>Paenimyroides</taxon>
    </lineage>
</organism>
<sequence>MKIKDIDKNAFLQKLEIIAEKYEPQKDEYFYKNTYPYFIDYFKNIDKIKMEHFIIGLSFTYSWMPTIPSNSNFSNGDEVTKILNKAKLGEVLLSEYELGKLQIACNNSLIGVSKLLHFINSHKYAIWDRKVTKFLNNGNIFYKYNAENYLAYLLFLNELKNEPMFKNIFEPMKQKVGNISEYRALELIFFNANKYEGK</sequence>
<name>A0A3P1B1F5_9FLAO</name>
<dbReference type="Proteomes" id="UP000268372">
    <property type="component" value="Unassembled WGS sequence"/>
</dbReference>
<dbReference type="OrthoDB" id="9182769at2"/>
<proteinExistence type="predicted"/>
<evidence type="ECO:0000313" key="1">
    <source>
        <dbReference type="EMBL" id="RRA94884.1"/>
    </source>
</evidence>
<dbReference type="RefSeq" id="WP_124899308.1">
    <property type="nucleotide sequence ID" value="NZ_RQTJ01000013.1"/>
</dbReference>
<protein>
    <submittedName>
        <fullName evidence="1">Uncharacterized protein</fullName>
    </submittedName>
</protein>
<gene>
    <name evidence="1" type="ORF">EG242_07640</name>
</gene>
<dbReference type="AlphaFoldDB" id="A0A3P1B1F5"/>
<keyword evidence="2" id="KW-1185">Reference proteome</keyword>
<dbReference type="EMBL" id="RQTJ01000013">
    <property type="protein sequence ID" value="RRA94884.1"/>
    <property type="molecule type" value="Genomic_DNA"/>
</dbReference>
<reference evidence="1 2" key="1">
    <citation type="submission" date="2018-11" db="EMBL/GenBank/DDBJ databases">
        <title>Flavobacterium sp. nov., YIM 102796 draft genome.</title>
        <authorList>
            <person name="Li G."/>
            <person name="Jiang Y."/>
        </authorList>
    </citation>
    <scope>NUCLEOTIDE SEQUENCE [LARGE SCALE GENOMIC DNA]</scope>
    <source>
        <strain evidence="1 2">YIM 102796</strain>
    </source>
</reference>
<accession>A0A3P1B1F5</accession>
<comment type="caution">
    <text evidence="1">The sequence shown here is derived from an EMBL/GenBank/DDBJ whole genome shotgun (WGS) entry which is preliminary data.</text>
</comment>
<evidence type="ECO:0000313" key="2">
    <source>
        <dbReference type="Proteomes" id="UP000268372"/>
    </source>
</evidence>